<proteinExistence type="predicted"/>
<feature type="transmembrane region" description="Helical" evidence="1">
    <location>
        <begin position="100"/>
        <end position="120"/>
    </location>
</feature>
<dbReference type="RefSeq" id="WP_334481137.1">
    <property type="nucleotide sequence ID" value="NZ_JAZHRV010000001.1"/>
</dbReference>
<keyword evidence="1" id="KW-1133">Transmembrane helix</keyword>
<accession>A0ABU8BBM0</accession>
<feature type="transmembrane region" description="Helical" evidence="1">
    <location>
        <begin position="72"/>
        <end position="93"/>
    </location>
</feature>
<keyword evidence="3" id="KW-1185">Reference proteome</keyword>
<gene>
    <name evidence="2" type="ORF">V1286_003463</name>
</gene>
<evidence type="ECO:0000313" key="2">
    <source>
        <dbReference type="EMBL" id="MEH2555934.1"/>
    </source>
</evidence>
<evidence type="ECO:0000313" key="3">
    <source>
        <dbReference type="Proteomes" id="UP001364224"/>
    </source>
</evidence>
<name>A0ABU8BBM0_9BRAD</name>
<keyword evidence="1" id="KW-0812">Transmembrane</keyword>
<feature type="transmembrane region" description="Helical" evidence="1">
    <location>
        <begin position="41"/>
        <end position="66"/>
    </location>
</feature>
<reference evidence="2 3" key="1">
    <citation type="submission" date="2024-02" db="EMBL/GenBank/DDBJ databases">
        <title>Adaptive strategies in a cosmopolitan and abundant soil bacterium.</title>
        <authorList>
            <person name="Carini P."/>
        </authorList>
    </citation>
    <scope>NUCLEOTIDE SEQUENCE [LARGE SCALE GENOMIC DNA]</scope>
    <source>
        <strain evidence="2 3">AZCC 1608</strain>
    </source>
</reference>
<organism evidence="2 3">
    <name type="scientific">Bradyrhizobium algeriense</name>
    <dbReference type="NCBI Taxonomy" id="634784"/>
    <lineage>
        <taxon>Bacteria</taxon>
        <taxon>Pseudomonadati</taxon>
        <taxon>Pseudomonadota</taxon>
        <taxon>Alphaproteobacteria</taxon>
        <taxon>Hyphomicrobiales</taxon>
        <taxon>Nitrobacteraceae</taxon>
        <taxon>Bradyrhizobium</taxon>
    </lineage>
</organism>
<sequence length="131" mass="14992">MKDLVIAWLASSAAFSIAFIGFMLLWVWLDDGTLRSWSAIFRLGWVTISAALIVQFFYGGLIYFVLTRAGLWTLWTVALAYLLPLLVIGWYSIDTKREAVGMIAWVIFACLVAYVSWFLAPVQTRQRRSWT</sequence>
<keyword evidence="1" id="KW-0472">Membrane</keyword>
<dbReference type="EMBL" id="JAZHRV010000001">
    <property type="protein sequence ID" value="MEH2555934.1"/>
    <property type="molecule type" value="Genomic_DNA"/>
</dbReference>
<feature type="transmembrane region" description="Helical" evidence="1">
    <location>
        <begin position="6"/>
        <end position="29"/>
    </location>
</feature>
<evidence type="ECO:0000256" key="1">
    <source>
        <dbReference type="SAM" id="Phobius"/>
    </source>
</evidence>
<comment type="caution">
    <text evidence="2">The sequence shown here is derived from an EMBL/GenBank/DDBJ whole genome shotgun (WGS) entry which is preliminary data.</text>
</comment>
<dbReference type="Proteomes" id="UP001364224">
    <property type="component" value="Unassembled WGS sequence"/>
</dbReference>
<protein>
    <submittedName>
        <fullName evidence="2">Uncharacterized protein</fullName>
    </submittedName>
</protein>